<evidence type="ECO:0000313" key="5">
    <source>
        <dbReference type="Proteomes" id="UP000824190"/>
    </source>
</evidence>
<dbReference type="PANTHER" id="PTHR43158">
    <property type="entry name" value="SKFA PEPTIDE EXPORT ATP-BINDING PROTEIN SKFE"/>
    <property type="match status" value="1"/>
</dbReference>
<gene>
    <name evidence="4" type="ORF">H9870_13880</name>
</gene>
<dbReference type="GO" id="GO:0016887">
    <property type="term" value="F:ATP hydrolysis activity"/>
    <property type="evidence" value="ECO:0007669"/>
    <property type="project" value="InterPro"/>
</dbReference>
<protein>
    <submittedName>
        <fullName evidence="4">ABC transporter ATP-binding protein</fullName>
    </submittedName>
</protein>
<evidence type="ECO:0000256" key="2">
    <source>
        <dbReference type="ARBA" id="ARBA00022840"/>
    </source>
</evidence>
<evidence type="ECO:0000259" key="3">
    <source>
        <dbReference type="PROSITE" id="PS50893"/>
    </source>
</evidence>
<dbReference type="EMBL" id="DXGC01000120">
    <property type="protein sequence ID" value="HIW92738.1"/>
    <property type="molecule type" value="Genomic_DNA"/>
</dbReference>
<proteinExistence type="predicted"/>
<sequence length="308" mass="32973">MSHHTITLTDAELRFPGVRRGQQQRSAVVGPLTLELSTGVVGLVGRNGSGKTTLLGLLAGQLRASEGRVVHQIGNADRDAFDDPVVLETTSLTGVDIDYVPSWSVDSVLTVAAQRHPNWDMEEAHHLLEAFRVPLYGRYGSLSRGQRTAVSITVGLAAHTPVTLFDEPYVGLDAQARRHFYRALMESVELDPRLVVISTHHLPDLERIVDRVLVLEGGRLVHDIDAEDLEGRFYGLTGSTARVDAVLDQLGDGKTLSRQNMAGASRAVVDLGAGTSAESARAGVLADVVAEPLGLEDAVLQLTGGEPA</sequence>
<comment type="caution">
    <text evidence="4">The sequence shown here is derived from an EMBL/GenBank/DDBJ whole genome shotgun (WGS) entry which is preliminary data.</text>
</comment>
<name>A0A9D1RT01_9CORY</name>
<reference evidence="4" key="1">
    <citation type="journal article" date="2021" name="PeerJ">
        <title>Extensive microbial diversity within the chicken gut microbiome revealed by metagenomics and culture.</title>
        <authorList>
            <person name="Gilroy R."/>
            <person name="Ravi A."/>
            <person name="Getino M."/>
            <person name="Pursley I."/>
            <person name="Horton D.L."/>
            <person name="Alikhan N.F."/>
            <person name="Baker D."/>
            <person name="Gharbi K."/>
            <person name="Hall N."/>
            <person name="Watson M."/>
            <person name="Adriaenssens E.M."/>
            <person name="Foster-Nyarko E."/>
            <person name="Jarju S."/>
            <person name="Secka A."/>
            <person name="Antonio M."/>
            <person name="Oren A."/>
            <person name="Chaudhuri R.R."/>
            <person name="La Ragione R."/>
            <person name="Hildebrand F."/>
            <person name="Pallen M.J."/>
        </authorList>
    </citation>
    <scope>NUCLEOTIDE SEQUENCE</scope>
    <source>
        <strain evidence="4">CHK32-1732</strain>
    </source>
</reference>
<dbReference type="Pfam" id="PF00005">
    <property type="entry name" value="ABC_tran"/>
    <property type="match status" value="1"/>
</dbReference>
<organism evidence="4 5">
    <name type="scientific">Candidatus Corynebacterium avicola</name>
    <dbReference type="NCBI Taxonomy" id="2838527"/>
    <lineage>
        <taxon>Bacteria</taxon>
        <taxon>Bacillati</taxon>
        <taxon>Actinomycetota</taxon>
        <taxon>Actinomycetes</taxon>
        <taxon>Mycobacteriales</taxon>
        <taxon>Corynebacteriaceae</taxon>
        <taxon>Corynebacterium</taxon>
    </lineage>
</organism>
<keyword evidence="1" id="KW-0547">Nucleotide-binding</keyword>
<dbReference type="AlphaFoldDB" id="A0A9D1RT01"/>
<dbReference type="InterPro" id="IPR027417">
    <property type="entry name" value="P-loop_NTPase"/>
</dbReference>
<evidence type="ECO:0000313" key="4">
    <source>
        <dbReference type="EMBL" id="HIW92738.1"/>
    </source>
</evidence>
<evidence type="ECO:0000256" key="1">
    <source>
        <dbReference type="ARBA" id="ARBA00022741"/>
    </source>
</evidence>
<dbReference type="Proteomes" id="UP000824190">
    <property type="component" value="Unassembled WGS sequence"/>
</dbReference>
<keyword evidence="2 4" id="KW-0067">ATP-binding</keyword>
<dbReference type="SUPFAM" id="SSF52540">
    <property type="entry name" value="P-loop containing nucleoside triphosphate hydrolases"/>
    <property type="match status" value="1"/>
</dbReference>
<dbReference type="PANTHER" id="PTHR43158:SF5">
    <property type="entry name" value="ABC TRANSPORTER, ATP-BINDING PROTEIN"/>
    <property type="match status" value="1"/>
</dbReference>
<accession>A0A9D1RT01</accession>
<dbReference type="PROSITE" id="PS50893">
    <property type="entry name" value="ABC_TRANSPORTER_2"/>
    <property type="match status" value="1"/>
</dbReference>
<dbReference type="Gene3D" id="3.40.50.300">
    <property type="entry name" value="P-loop containing nucleotide triphosphate hydrolases"/>
    <property type="match status" value="1"/>
</dbReference>
<dbReference type="SMART" id="SM00382">
    <property type="entry name" value="AAA"/>
    <property type="match status" value="1"/>
</dbReference>
<feature type="domain" description="ABC transporter" evidence="3">
    <location>
        <begin position="13"/>
        <end position="242"/>
    </location>
</feature>
<dbReference type="GO" id="GO:0005524">
    <property type="term" value="F:ATP binding"/>
    <property type="evidence" value="ECO:0007669"/>
    <property type="project" value="UniProtKB-KW"/>
</dbReference>
<dbReference type="InterPro" id="IPR003593">
    <property type="entry name" value="AAA+_ATPase"/>
</dbReference>
<reference evidence="4" key="2">
    <citation type="submission" date="2021-04" db="EMBL/GenBank/DDBJ databases">
        <authorList>
            <person name="Gilroy R."/>
        </authorList>
    </citation>
    <scope>NUCLEOTIDE SEQUENCE</scope>
    <source>
        <strain evidence="4">CHK32-1732</strain>
    </source>
</reference>
<dbReference type="InterPro" id="IPR003439">
    <property type="entry name" value="ABC_transporter-like_ATP-bd"/>
</dbReference>